<keyword evidence="3" id="KW-1185">Reference proteome</keyword>
<name>A0A378LBA8_9GAMM</name>
<reference evidence="2 4" key="2">
    <citation type="submission" date="2018-06" db="EMBL/GenBank/DDBJ databases">
        <authorList>
            <consortium name="Pathogen Informatics"/>
            <person name="Doyle S."/>
        </authorList>
    </citation>
    <scope>NUCLEOTIDE SEQUENCE [LARGE SCALE GENOMIC DNA]</scope>
    <source>
        <strain evidence="2 4">NCTC11991</strain>
    </source>
</reference>
<proteinExistence type="predicted"/>
<evidence type="ECO:0000313" key="4">
    <source>
        <dbReference type="Proteomes" id="UP000255110"/>
    </source>
</evidence>
<evidence type="ECO:0000313" key="2">
    <source>
        <dbReference type="EMBL" id="STY24126.1"/>
    </source>
</evidence>
<dbReference type="Proteomes" id="UP000054820">
    <property type="component" value="Unassembled WGS sequence"/>
</dbReference>
<dbReference type="EMBL" id="LNYZ01000009">
    <property type="protein sequence ID" value="KTD78516.1"/>
    <property type="molecule type" value="Genomic_DNA"/>
</dbReference>
<evidence type="ECO:0000313" key="1">
    <source>
        <dbReference type="EMBL" id="KTD78516.1"/>
    </source>
</evidence>
<gene>
    <name evidence="1" type="ORF">Lstg_1251</name>
    <name evidence="2" type="ORF">NCTC11991_02742</name>
</gene>
<organism evidence="2 4">
    <name type="scientific">Legionella steigerwaltii</name>
    <dbReference type="NCBI Taxonomy" id="460"/>
    <lineage>
        <taxon>Bacteria</taxon>
        <taxon>Pseudomonadati</taxon>
        <taxon>Pseudomonadota</taxon>
        <taxon>Gammaproteobacteria</taxon>
        <taxon>Legionellales</taxon>
        <taxon>Legionellaceae</taxon>
        <taxon>Legionella</taxon>
    </lineage>
</organism>
<sequence>MIHLIRALYFATKLEMSRLHLTDDLYEGMTSKSPDDKYEVQPGFNIGLGYGSDNKL</sequence>
<dbReference type="AlphaFoldDB" id="A0A378LBA8"/>
<accession>A0A378LBA8</accession>
<dbReference type="STRING" id="460.Lstg_1251"/>
<dbReference type="Proteomes" id="UP000255110">
    <property type="component" value="Unassembled WGS sequence"/>
</dbReference>
<protein>
    <submittedName>
        <fullName evidence="2">Uncharacterized protein</fullName>
    </submittedName>
</protein>
<reference evidence="1 3" key="1">
    <citation type="submission" date="2015-11" db="EMBL/GenBank/DDBJ databases">
        <title>Genomic analysis of 38 Legionella species identifies large and diverse effector repertoires.</title>
        <authorList>
            <person name="Burstein D."/>
            <person name="Amaro F."/>
            <person name="Zusman T."/>
            <person name="Lifshitz Z."/>
            <person name="Cohen O."/>
            <person name="Gilbert J.A."/>
            <person name="Pupko T."/>
            <person name="Shuman H.A."/>
            <person name="Segal G."/>
        </authorList>
    </citation>
    <scope>NUCLEOTIDE SEQUENCE [LARGE SCALE GENOMIC DNA]</scope>
    <source>
        <strain evidence="1 3">SC-18-C9</strain>
    </source>
</reference>
<dbReference type="EMBL" id="UGOY01000001">
    <property type="protein sequence ID" value="STY24126.1"/>
    <property type="molecule type" value="Genomic_DNA"/>
</dbReference>
<evidence type="ECO:0000313" key="3">
    <source>
        <dbReference type="Proteomes" id="UP000054820"/>
    </source>
</evidence>